<feature type="compositionally biased region" description="Polar residues" evidence="1">
    <location>
        <begin position="153"/>
        <end position="179"/>
    </location>
</feature>
<evidence type="ECO:0000313" key="2">
    <source>
        <dbReference type="EMBL" id="KAA8910819.1"/>
    </source>
</evidence>
<dbReference type="AlphaFoldDB" id="A0A5J5F3E9"/>
<dbReference type="EMBL" id="VXIS01000042">
    <property type="protein sequence ID" value="KAA8910819.1"/>
    <property type="molecule type" value="Genomic_DNA"/>
</dbReference>
<organism evidence="2 3">
    <name type="scientific">Sphaerosporella brunnea</name>
    <dbReference type="NCBI Taxonomy" id="1250544"/>
    <lineage>
        <taxon>Eukaryota</taxon>
        <taxon>Fungi</taxon>
        <taxon>Dikarya</taxon>
        <taxon>Ascomycota</taxon>
        <taxon>Pezizomycotina</taxon>
        <taxon>Pezizomycetes</taxon>
        <taxon>Pezizales</taxon>
        <taxon>Pyronemataceae</taxon>
        <taxon>Sphaerosporella</taxon>
    </lineage>
</organism>
<feature type="region of interest" description="Disordered" evidence="1">
    <location>
        <begin position="85"/>
        <end position="179"/>
    </location>
</feature>
<evidence type="ECO:0000313" key="3">
    <source>
        <dbReference type="Proteomes" id="UP000326924"/>
    </source>
</evidence>
<keyword evidence="3" id="KW-1185">Reference proteome</keyword>
<evidence type="ECO:0000256" key="1">
    <source>
        <dbReference type="SAM" id="MobiDB-lite"/>
    </source>
</evidence>
<dbReference type="OrthoDB" id="5426616at2759"/>
<dbReference type="InParanoid" id="A0A5J5F3E9"/>
<comment type="caution">
    <text evidence="2">The sequence shown here is derived from an EMBL/GenBank/DDBJ whole genome shotgun (WGS) entry which is preliminary data.</text>
</comment>
<gene>
    <name evidence="2" type="ORF">FN846DRAFT_888201</name>
</gene>
<feature type="compositionally biased region" description="Basic and acidic residues" evidence="1">
    <location>
        <begin position="89"/>
        <end position="118"/>
    </location>
</feature>
<accession>A0A5J5F3E9</accession>
<sequence length="410" mass="45226">MTASVEDRAPTPHSFITVSAPEPTAFTTATAHQKNMAAPTFNEQCLSPDGHFAGRKTDTLRTHRARALSNVSCVSNATWWSAVASVHEQPPERAPERETKSEPNQQQHDETVTHKDLDSGVALPKVQKRRESIKSTSTTRSSRRSSRRPSTSIDPSNRSTSGTTLQGRPSSSCATSQEFSWDSAQAITEARRLKRLEIKQSLTQKYPNDRVHGEFLPFSTGFSHSADSLSPVRFLPQTSSSRAETMVAPTPLEPTTIAWKNLDSLRQEYAAADKKKRSPWTWIRHRVLCGAGLLGCKAKKEFWEDGDEDKGSVRRYRLELPDKDETSVAVRVPVRVRSVESAMASSRRGTCGGEGKLMEPFEEEKTGQERWSTVGICEGKRVNTDTDLPDNFTGTGAATPVLGSTVRGIV</sequence>
<proteinExistence type="predicted"/>
<reference evidence="2 3" key="1">
    <citation type="submission" date="2019-09" db="EMBL/GenBank/DDBJ databases">
        <title>Draft genome of the ectomycorrhizal ascomycete Sphaerosporella brunnea.</title>
        <authorList>
            <consortium name="DOE Joint Genome Institute"/>
            <person name="Benucci G.M."/>
            <person name="Marozzi G."/>
            <person name="Antonielli L."/>
            <person name="Sanchez S."/>
            <person name="Marco P."/>
            <person name="Wang X."/>
            <person name="Falini L.B."/>
            <person name="Barry K."/>
            <person name="Haridas S."/>
            <person name="Lipzen A."/>
            <person name="Labutti K."/>
            <person name="Grigoriev I.V."/>
            <person name="Murat C."/>
            <person name="Martin F."/>
            <person name="Albertini E."/>
            <person name="Donnini D."/>
            <person name="Bonito G."/>
        </authorList>
    </citation>
    <scope>NUCLEOTIDE SEQUENCE [LARGE SCALE GENOMIC DNA]</scope>
    <source>
        <strain evidence="2 3">Sb_GMNB300</strain>
    </source>
</reference>
<dbReference type="Proteomes" id="UP000326924">
    <property type="component" value="Unassembled WGS sequence"/>
</dbReference>
<name>A0A5J5F3E9_9PEZI</name>
<protein>
    <submittedName>
        <fullName evidence="2">Uncharacterized protein</fullName>
    </submittedName>
</protein>